<dbReference type="InParanoid" id="A0A1D8PSA4"/>
<proteinExistence type="predicted"/>
<reference evidence="6 7" key="3">
    <citation type="journal article" date="2013" name="Genome Biol.">
        <title>Assembly of a phased diploid Candida albicans genome facilitates allele-specific measurements and provides a simple model for repeat and indel structure.</title>
        <authorList>
            <person name="Muzzey D."/>
            <person name="Schwartz K."/>
            <person name="Weissman J.S."/>
            <person name="Sherlock G."/>
        </authorList>
    </citation>
    <scope>NUCLEOTIDE SEQUENCE [LARGE SCALE GENOMIC DNA]</scope>
    <source>
        <strain evidence="7">SC5314 / ATCC MYA-2876</strain>
    </source>
</reference>
<dbReference type="FunCoup" id="A0A1D8PSA4">
    <property type="interactions" value="1234"/>
</dbReference>
<evidence type="ECO:0000256" key="3">
    <source>
        <dbReference type="SAM" id="MobiDB-lite"/>
    </source>
</evidence>
<dbReference type="eggNOG" id="KOG2014">
    <property type="taxonomic scope" value="Eukaryota"/>
</dbReference>
<dbReference type="STRING" id="237561.A0A1D8PSA4"/>
<dbReference type="GO" id="GO:0005829">
    <property type="term" value="C:cytosol"/>
    <property type="evidence" value="ECO:0007669"/>
    <property type="project" value="EnsemblFungi"/>
</dbReference>
<reference evidence="6 7" key="1">
    <citation type="journal article" date="2004" name="Proc. Natl. Acad. Sci. U.S.A.">
        <title>The diploid genome sequence of Candida albicans.</title>
        <authorList>
            <person name="Jones T."/>
            <person name="Federspiel N.A."/>
            <person name="Chibana H."/>
            <person name="Dungan J."/>
            <person name="Kalman S."/>
            <person name="Magee B.B."/>
            <person name="Newport G."/>
            <person name="Thorstenson Y.R."/>
            <person name="Agabian N."/>
            <person name="Magee P.T."/>
            <person name="Davis R.W."/>
            <person name="Scherer S."/>
        </authorList>
    </citation>
    <scope>NUCLEOTIDE SEQUENCE [LARGE SCALE GENOMIC DNA]</scope>
    <source>
        <strain evidence="7">SC5314 / ATCC MYA-2876</strain>
    </source>
</reference>
<dbReference type="InterPro" id="IPR045886">
    <property type="entry name" value="ThiF/MoeB/HesA"/>
</dbReference>
<evidence type="ECO:0000313" key="7">
    <source>
        <dbReference type="Proteomes" id="UP000000559"/>
    </source>
</evidence>
<dbReference type="InterPro" id="IPR000594">
    <property type="entry name" value="ThiF_NAD_FAD-bd"/>
</dbReference>
<dbReference type="InterPro" id="IPR035985">
    <property type="entry name" value="Ubiquitin-activating_enz"/>
</dbReference>
<comment type="subcellular location">
    <subcellularLocation>
        <location evidence="1">Cytoplasm</location>
    </subcellularLocation>
</comment>
<dbReference type="Proteomes" id="UP000000559">
    <property type="component" value="Chromosome R"/>
</dbReference>
<dbReference type="CDD" id="cd01492">
    <property type="entry name" value="Aos1_SUMO"/>
    <property type="match status" value="1"/>
</dbReference>
<evidence type="ECO:0000313" key="5">
    <source>
        <dbReference type="CGD" id="CAL0000190409"/>
    </source>
</evidence>
<feature type="region of interest" description="Disordered" evidence="3">
    <location>
        <begin position="214"/>
        <end position="243"/>
    </location>
</feature>
<dbReference type="SMR" id="A0A1D8PSA4"/>
<dbReference type="OrthoDB" id="1708823at2759"/>
<protein>
    <submittedName>
        <fullName evidence="6">E1 ubiquitin-activating protein</fullName>
    </submittedName>
</protein>
<dbReference type="VEuPathDB" id="FungiDB:CR_02770C_A"/>
<organism evidence="6 7">
    <name type="scientific">Candida albicans (strain SC5314 / ATCC MYA-2876)</name>
    <name type="common">Yeast</name>
    <dbReference type="NCBI Taxonomy" id="237561"/>
    <lineage>
        <taxon>Eukaryota</taxon>
        <taxon>Fungi</taxon>
        <taxon>Dikarya</taxon>
        <taxon>Ascomycota</taxon>
        <taxon>Saccharomycotina</taxon>
        <taxon>Pichiomycetes</taxon>
        <taxon>Debaryomycetaceae</taxon>
        <taxon>Candida/Lodderomyces clade</taxon>
        <taxon>Candida</taxon>
    </lineage>
</organism>
<evidence type="ECO:0000313" key="6">
    <source>
        <dbReference type="EMBL" id="AOW31019.1"/>
    </source>
</evidence>
<reference evidence="6 7" key="2">
    <citation type="journal article" date="2007" name="Genome Biol.">
        <title>Assembly of the Candida albicans genome into sixteen supercontigs aligned on the eight chromosomes.</title>
        <authorList>
            <person name="van het Hoog M."/>
            <person name="Rast T.J."/>
            <person name="Martchenko M."/>
            <person name="Grindle S."/>
            <person name="Dignard D."/>
            <person name="Hogues H."/>
            <person name="Cuomo C."/>
            <person name="Berriman M."/>
            <person name="Scherer S."/>
            <person name="Magee B.B."/>
            <person name="Whiteway M."/>
            <person name="Chibana H."/>
            <person name="Nantel A."/>
            <person name="Magee P.T."/>
        </authorList>
    </citation>
    <scope>GENOME REANNOTATION</scope>
    <source>
        <strain evidence="7">SC5314 / ATCC MYA-2876</strain>
    </source>
</reference>
<dbReference type="GO" id="GO:0016925">
    <property type="term" value="P:protein sumoylation"/>
    <property type="evidence" value="ECO:0000318"/>
    <property type="project" value="GO_Central"/>
</dbReference>
<accession>A0A1D8PSA4</accession>
<dbReference type="PANTHER" id="PTHR10953">
    <property type="entry name" value="UBIQUITIN-ACTIVATING ENZYME E1"/>
    <property type="match status" value="1"/>
</dbReference>
<dbReference type="RefSeq" id="XP_715766.2">
    <property type="nucleotide sequence ID" value="XM_710673.2"/>
</dbReference>
<evidence type="ECO:0000256" key="2">
    <source>
        <dbReference type="ARBA" id="ARBA00022490"/>
    </source>
</evidence>
<keyword evidence="7" id="KW-1185">Reference proteome</keyword>
<dbReference type="Gene3D" id="3.40.50.720">
    <property type="entry name" value="NAD(P)-binding Rossmann-like Domain"/>
    <property type="match status" value="1"/>
</dbReference>
<dbReference type="EMBL" id="CP017630">
    <property type="protein sequence ID" value="AOW31019.1"/>
    <property type="molecule type" value="Genomic_DNA"/>
</dbReference>
<dbReference type="GO" id="GO:0031510">
    <property type="term" value="C:SUMO activating enzyme complex"/>
    <property type="evidence" value="ECO:0000318"/>
    <property type="project" value="GO_Central"/>
</dbReference>
<evidence type="ECO:0000256" key="1">
    <source>
        <dbReference type="ARBA" id="ARBA00004496"/>
    </source>
</evidence>
<evidence type="ECO:0000259" key="4">
    <source>
        <dbReference type="Pfam" id="PF00899"/>
    </source>
</evidence>
<dbReference type="AlphaFoldDB" id="A0A1D8PSA4"/>
<dbReference type="PANTHER" id="PTHR10953:SF162">
    <property type="entry name" value="SUMO-ACTIVATING ENZYME SUBUNIT 1"/>
    <property type="match status" value="1"/>
</dbReference>
<sequence length="389" mass="43262">MSEQLSADEIALYDRQIRLWGTSTQLKLRSTKILVINLGAIGSEIVKNLVLGGINTIEILDNSTIQPQDFAAQFFLPNNDAKVNENGDGGSGDESSYIGQLKLPLVIEKIRELNNRVNLSINTDMTIDQLNGDYLKKFDLIIATEINNKQEIFQLNKLTRDLNIPMYLTGMHGLFGYIITDLIEHESIVTKPKGNVSRQSGVQLSPNKTIINVTTHSSSSSSTTTTTTTTTTNDNEGSGSGKNELITIKDQFVPIESIFVSKKLPTQLTKKQLTKKLSPVLPLIFTLFEIERPTIDKNTEPDLPSIDIELLKQKSLEICHKFEIPQEIITEQYYEMFSRCAFTEFAPISAIVGGTVAQDVIQYLSGKESPINNVLILDSITSEMPIYSL</sequence>
<keyword evidence="2" id="KW-0963">Cytoplasm</keyword>
<dbReference type="CGD" id="CAL0000190409">
    <property type="gene designation" value="orf19.10353"/>
</dbReference>
<dbReference type="KEGG" id="cal:CAALFM_CR02770CA"/>
<dbReference type="GO" id="GO:0019948">
    <property type="term" value="F:SUMO activating enzyme activity"/>
    <property type="evidence" value="ECO:0000318"/>
    <property type="project" value="GO_Central"/>
</dbReference>
<name>A0A1D8PSA4_CANAL</name>
<dbReference type="GeneID" id="3642581"/>
<gene>
    <name evidence="6" type="ordered locus">CAALFM_CR02770CA</name>
    <name evidence="5" type="ordered locus">orf19.10353</name>
</gene>
<dbReference type="SUPFAM" id="SSF69572">
    <property type="entry name" value="Activating enzymes of the ubiquitin-like proteins"/>
    <property type="match status" value="1"/>
</dbReference>
<dbReference type="Pfam" id="PF00899">
    <property type="entry name" value="ThiF"/>
    <property type="match status" value="1"/>
</dbReference>
<dbReference type="GO" id="GO:0005737">
    <property type="term" value="C:cytoplasm"/>
    <property type="evidence" value="ECO:0000318"/>
    <property type="project" value="GO_Central"/>
</dbReference>
<feature type="domain" description="THIF-type NAD/FAD binding fold" evidence="4">
    <location>
        <begin position="13"/>
        <end position="384"/>
    </location>
</feature>
<dbReference type="FunFam" id="3.40.50.720:FF:001564">
    <property type="entry name" value="E1 ubiquitin-activating protein"/>
    <property type="match status" value="1"/>
</dbReference>
<feature type="compositionally biased region" description="Low complexity" evidence="3">
    <location>
        <begin position="214"/>
        <end position="232"/>
    </location>
</feature>